<protein>
    <submittedName>
        <fullName evidence="2">Uncharacterized protein</fullName>
    </submittedName>
</protein>
<evidence type="ECO:0000313" key="3">
    <source>
        <dbReference type="Proteomes" id="UP001386955"/>
    </source>
</evidence>
<dbReference type="AlphaFoldDB" id="A0AAN9XJ72"/>
<proteinExistence type="predicted"/>
<reference evidence="2 3" key="1">
    <citation type="submission" date="2024-01" db="EMBL/GenBank/DDBJ databases">
        <title>The genomes of 5 underutilized Papilionoideae crops provide insights into root nodulation and disease resistanc.</title>
        <authorList>
            <person name="Jiang F."/>
        </authorList>
    </citation>
    <scope>NUCLEOTIDE SEQUENCE [LARGE SCALE GENOMIC DNA]</scope>
    <source>
        <strain evidence="2">DUOXIRENSHENG_FW03</strain>
        <tissue evidence="2">Leaves</tissue>
    </source>
</reference>
<evidence type="ECO:0000313" key="2">
    <source>
        <dbReference type="EMBL" id="KAK7394440.1"/>
    </source>
</evidence>
<accession>A0AAN9XJ72</accession>
<dbReference type="EMBL" id="JAYMYS010000004">
    <property type="protein sequence ID" value="KAK7394440.1"/>
    <property type="molecule type" value="Genomic_DNA"/>
</dbReference>
<feature type="transmembrane region" description="Helical" evidence="1">
    <location>
        <begin position="21"/>
        <end position="41"/>
    </location>
</feature>
<keyword evidence="3" id="KW-1185">Reference proteome</keyword>
<sequence length="94" mass="11017">MKREKQTKKVVIDHDFENSKAASFLVIVFHLFLHFNIYYLFLCKRKYPLSLLLLLPFGFSLKWKTNSVTATITTQISDIHTLLTNPTRTKIQNS</sequence>
<keyword evidence="1" id="KW-0812">Transmembrane</keyword>
<organism evidence="2 3">
    <name type="scientific">Psophocarpus tetragonolobus</name>
    <name type="common">Winged bean</name>
    <name type="synonym">Dolichos tetragonolobus</name>
    <dbReference type="NCBI Taxonomy" id="3891"/>
    <lineage>
        <taxon>Eukaryota</taxon>
        <taxon>Viridiplantae</taxon>
        <taxon>Streptophyta</taxon>
        <taxon>Embryophyta</taxon>
        <taxon>Tracheophyta</taxon>
        <taxon>Spermatophyta</taxon>
        <taxon>Magnoliopsida</taxon>
        <taxon>eudicotyledons</taxon>
        <taxon>Gunneridae</taxon>
        <taxon>Pentapetalae</taxon>
        <taxon>rosids</taxon>
        <taxon>fabids</taxon>
        <taxon>Fabales</taxon>
        <taxon>Fabaceae</taxon>
        <taxon>Papilionoideae</taxon>
        <taxon>50 kb inversion clade</taxon>
        <taxon>NPAAA clade</taxon>
        <taxon>indigoferoid/millettioid clade</taxon>
        <taxon>Phaseoleae</taxon>
        <taxon>Psophocarpus</taxon>
    </lineage>
</organism>
<keyword evidence="1" id="KW-0472">Membrane</keyword>
<name>A0AAN9XJ72_PSOTE</name>
<dbReference type="Proteomes" id="UP001386955">
    <property type="component" value="Unassembled WGS sequence"/>
</dbReference>
<keyword evidence="1" id="KW-1133">Transmembrane helix</keyword>
<evidence type="ECO:0000256" key="1">
    <source>
        <dbReference type="SAM" id="Phobius"/>
    </source>
</evidence>
<gene>
    <name evidence="2" type="ORF">VNO78_14968</name>
</gene>
<comment type="caution">
    <text evidence="2">The sequence shown here is derived from an EMBL/GenBank/DDBJ whole genome shotgun (WGS) entry which is preliminary data.</text>
</comment>